<evidence type="ECO:0000313" key="4">
    <source>
        <dbReference type="Proteomes" id="UP000014157"/>
    </source>
</evidence>
<gene>
    <name evidence="2" type="ORF">I586_01665</name>
    <name evidence="1" type="ORF">UAY_02236</name>
</gene>
<protein>
    <recommendedName>
        <fullName evidence="5">Right handed beta helix domain-containing protein</fullName>
    </recommendedName>
</protein>
<evidence type="ECO:0000313" key="3">
    <source>
        <dbReference type="Proteomes" id="UP000013781"/>
    </source>
</evidence>
<reference evidence="1 3" key="1">
    <citation type="submission" date="2013-02" db="EMBL/GenBank/DDBJ databases">
        <title>The Genome Sequence of Enterococcus moraviensis BAA-383.</title>
        <authorList>
            <consortium name="The Broad Institute Genome Sequencing Platform"/>
            <consortium name="The Broad Institute Genome Sequencing Center for Infectious Disease"/>
            <person name="Earl A.M."/>
            <person name="Gilmore M.S."/>
            <person name="Lebreton F."/>
            <person name="Walker B."/>
            <person name="Young S.K."/>
            <person name="Zeng Q."/>
            <person name="Gargeya S."/>
            <person name="Fitzgerald M."/>
            <person name="Haas B."/>
            <person name="Abouelleil A."/>
            <person name="Alvarado L."/>
            <person name="Arachchi H.M."/>
            <person name="Berlin A.M."/>
            <person name="Chapman S.B."/>
            <person name="Dewar J."/>
            <person name="Goldberg J."/>
            <person name="Griggs A."/>
            <person name="Gujja S."/>
            <person name="Hansen M."/>
            <person name="Howarth C."/>
            <person name="Imamovic A."/>
            <person name="Larimer J."/>
            <person name="McCowan C."/>
            <person name="Murphy C."/>
            <person name="Neiman D."/>
            <person name="Pearson M."/>
            <person name="Priest M."/>
            <person name="Roberts A."/>
            <person name="Saif S."/>
            <person name="Shea T."/>
            <person name="Sisk P."/>
            <person name="Sykes S."/>
            <person name="Wortman J."/>
            <person name="Nusbaum C."/>
            <person name="Birren B."/>
        </authorList>
    </citation>
    <scope>NUCLEOTIDE SEQUENCE [LARGE SCALE GENOMIC DNA]</scope>
    <source>
        <strain evidence="1 3">ATCC BAA-383</strain>
    </source>
</reference>
<dbReference type="EMBL" id="ASWB01000002">
    <property type="protein sequence ID" value="EOT71858.1"/>
    <property type="molecule type" value="Genomic_DNA"/>
</dbReference>
<keyword evidence="4" id="KW-1185">Reference proteome</keyword>
<dbReference type="Proteomes" id="UP000013781">
    <property type="component" value="Unassembled WGS sequence"/>
</dbReference>
<dbReference type="HOGENOM" id="CLU_1710449_0_0_9"/>
<dbReference type="STRING" id="155617.RV09_GL002087"/>
<evidence type="ECO:0000313" key="2">
    <source>
        <dbReference type="EMBL" id="EOT71858.1"/>
    </source>
</evidence>
<dbReference type="eggNOG" id="COG3266">
    <property type="taxonomic scope" value="Bacteria"/>
</dbReference>
<organism evidence="1 3">
    <name type="scientific">Enterococcus moraviensis ATCC BAA-383</name>
    <dbReference type="NCBI Taxonomy" id="1158609"/>
    <lineage>
        <taxon>Bacteria</taxon>
        <taxon>Bacillati</taxon>
        <taxon>Bacillota</taxon>
        <taxon>Bacilli</taxon>
        <taxon>Lactobacillales</taxon>
        <taxon>Enterococcaceae</taxon>
        <taxon>Enterococcus</taxon>
    </lineage>
</organism>
<sequence>MHLKYLFFDNLTINTESFSDISIKNSIFYNPETDFQIQTSRGTDVTIEHNIFLRDVAHTKAVSGNARWNRSIYIGGYSTSSKYEHQTNTSINENLFGAKLNELDALKSIHKVPELTETIELLQTALQENDQIKNSLQSNEQNNFTTFVNSYST</sequence>
<proteinExistence type="predicted"/>
<reference evidence="2 4" key="2">
    <citation type="submission" date="2013-03" db="EMBL/GenBank/DDBJ databases">
        <title>The Genome Sequence of Enterococcus moraviensis BAA-383 (PacBio/Illumina hybrid assembly).</title>
        <authorList>
            <consortium name="The Broad Institute Genomics Platform"/>
            <consortium name="The Broad Institute Genome Sequencing Center for Infectious Disease"/>
            <person name="Earl A."/>
            <person name="Russ C."/>
            <person name="Gilmore M."/>
            <person name="Surin D."/>
            <person name="Walker B."/>
            <person name="Young S."/>
            <person name="Zeng Q."/>
            <person name="Gargeya S."/>
            <person name="Fitzgerald M."/>
            <person name="Haas B."/>
            <person name="Abouelleil A."/>
            <person name="Allen A.W."/>
            <person name="Alvarado L."/>
            <person name="Arachchi H.M."/>
            <person name="Berlin A.M."/>
            <person name="Chapman S.B."/>
            <person name="Gainer-Dewar J."/>
            <person name="Goldberg J."/>
            <person name="Griggs A."/>
            <person name="Gujja S."/>
            <person name="Hansen M."/>
            <person name="Howarth C."/>
            <person name="Imamovic A."/>
            <person name="Ireland A."/>
            <person name="Larimer J."/>
            <person name="McCowan C."/>
            <person name="Murphy C."/>
            <person name="Pearson M."/>
            <person name="Poon T.W."/>
            <person name="Priest M."/>
            <person name="Roberts A."/>
            <person name="Saif S."/>
            <person name="Shea T."/>
            <person name="Sisk P."/>
            <person name="Sykes S."/>
            <person name="Wortman J."/>
            <person name="Nusbaum C."/>
            <person name="Birren B."/>
        </authorList>
    </citation>
    <scope>NUCLEOTIDE SEQUENCE [LARGE SCALE GENOMIC DNA]</scope>
    <source>
        <strain evidence="2 4">ATCC BAA-383</strain>
    </source>
</reference>
<dbReference type="EMBL" id="AJAS01000016">
    <property type="protein sequence ID" value="EOH98967.1"/>
    <property type="molecule type" value="Genomic_DNA"/>
</dbReference>
<dbReference type="AlphaFoldDB" id="R2QR35"/>
<dbReference type="PATRIC" id="fig|1158609.3.peg.2188"/>
<dbReference type="Proteomes" id="UP000014157">
    <property type="component" value="Unassembled WGS sequence"/>
</dbReference>
<name>R2QR35_9ENTE</name>
<evidence type="ECO:0008006" key="5">
    <source>
        <dbReference type="Google" id="ProtNLM"/>
    </source>
</evidence>
<comment type="caution">
    <text evidence="1">The sequence shown here is derived from an EMBL/GenBank/DDBJ whole genome shotgun (WGS) entry which is preliminary data.</text>
</comment>
<accession>R2QR35</accession>
<evidence type="ECO:0000313" key="1">
    <source>
        <dbReference type="EMBL" id="EOH98967.1"/>
    </source>
</evidence>